<dbReference type="InterPro" id="IPR000825">
    <property type="entry name" value="SUF_FeS_clus_asmbl_SufBD_core"/>
</dbReference>
<sequence>MSIQVSTPPDVAENTITSKVDRAAYLAELINLRSPLAESLSWVQPIREQAVTQLKERSIPSNRDEEWRFTDLATLLKTRFVGLEPGELPDSAAISPFLLAESASSRLVFVDGVYAPDLSDTSGLPDTIKIGSLKDVAVPQHLAQQQGADEVFTLLNTAGVSDGAVVLVPADTVVEAPIHLLFVATGTAETLIQPRVLVVASTGSRVIFVEDFVALGDRAYFTNAVTEVWVEGNAEVGHVRVQREASSAFHIAKTAVSQARDSRYQMTVINLGASLSRHNLEVYQTGEQTDTTLNALTLLGQEQLSDTHSLIAFTKPYGTANQVNKCIVGDRAHAVFNGRIVVPQAAQLTNAAQLSRNLLVSPKARVDTKPQLEITADNVKCAHGATVSQLEEDELFYLQSRGIDATYARTLLTYAFAVEVVNQIEIPSLRDRLVAHLRQLPS</sequence>
<dbReference type="PANTHER" id="PTHR43575:SF1">
    <property type="entry name" value="PROTEIN ABCI7, CHLOROPLASTIC"/>
    <property type="match status" value="1"/>
</dbReference>
<name>A0A7C3KFR5_9CYAN</name>
<feature type="domain" description="SUF system FeS cluster assembly SufBD N-terminal" evidence="3">
    <location>
        <begin position="38"/>
        <end position="179"/>
    </location>
</feature>
<dbReference type="Pfam" id="PF19295">
    <property type="entry name" value="SufBD_N"/>
    <property type="match status" value="1"/>
</dbReference>
<evidence type="ECO:0000256" key="1">
    <source>
        <dbReference type="ARBA" id="ARBA00043967"/>
    </source>
</evidence>
<reference evidence="4" key="1">
    <citation type="journal article" date="2020" name="mSystems">
        <title>Genome- and Community-Level Interaction Insights into Carbon Utilization and Element Cycling Functions of Hydrothermarchaeota in Hydrothermal Sediment.</title>
        <authorList>
            <person name="Zhou Z."/>
            <person name="Liu Y."/>
            <person name="Xu W."/>
            <person name="Pan J."/>
            <person name="Luo Z.H."/>
            <person name="Li M."/>
        </authorList>
    </citation>
    <scope>NUCLEOTIDE SEQUENCE [LARGE SCALE GENOMIC DNA]</scope>
    <source>
        <strain evidence="4">SpSt-418</strain>
    </source>
</reference>
<dbReference type="InterPro" id="IPR045595">
    <property type="entry name" value="SufBD_N"/>
</dbReference>
<dbReference type="InterPro" id="IPR037284">
    <property type="entry name" value="SUF_FeS_clus_asmbl_SufBD_sf"/>
</dbReference>
<dbReference type="SUPFAM" id="SSF101960">
    <property type="entry name" value="Stabilizer of iron transporter SufD"/>
    <property type="match status" value="1"/>
</dbReference>
<dbReference type="PANTHER" id="PTHR43575">
    <property type="entry name" value="PROTEIN ABCI7, CHLOROPLASTIC"/>
    <property type="match status" value="1"/>
</dbReference>
<proteinExistence type="inferred from homology"/>
<comment type="caution">
    <text evidence="4">The sequence shown here is derived from an EMBL/GenBank/DDBJ whole genome shotgun (WGS) entry which is preliminary data.</text>
</comment>
<gene>
    <name evidence="4" type="primary">sufD</name>
    <name evidence="4" type="ORF">ENR64_10695</name>
</gene>
<evidence type="ECO:0000259" key="3">
    <source>
        <dbReference type="Pfam" id="PF19295"/>
    </source>
</evidence>
<dbReference type="InterPro" id="IPR055346">
    <property type="entry name" value="Fe-S_cluster_assembly_SufBD"/>
</dbReference>
<evidence type="ECO:0000313" key="4">
    <source>
        <dbReference type="EMBL" id="HFM98202.1"/>
    </source>
</evidence>
<organism evidence="4">
    <name type="scientific">Oscillatoriales cyanobacterium SpSt-418</name>
    <dbReference type="NCBI Taxonomy" id="2282169"/>
    <lineage>
        <taxon>Bacteria</taxon>
        <taxon>Bacillati</taxon>
        <taxon>Cyanobacteriota</taxon>
        <taxon>Cyanophyceae</taxon>
        <taxon>Oscillatoriophycideae</taxon>
        <taxon>Oscillatoriales</taxon>
    </lineage>
</organism>
<feature type="domain" description="SUF system FeS cluster assembly SufBD core" evidence="2">
    <location>
        <begin position="187"/>
        <end position="416"/>
    </location>
</feature>
<evidence type="ECO:0000259" key="2">
    <source>
        <dbReference type="Pfam" id="PF01458"/>
    </source>
</evidence>
<dbReference type="Pfam" id="PF01458">
    <property type="entry name" value="SUFBD_core"/>
    <property type="match status" value="1"/>
</dbReference>
<comment type="similarity">
    <text evidence="1">Belongs to the iron-sulfur cluster assembly SufBD family.</text>
</comment>
<dbReference type="AlphaFoldDB" id="A0A7C3KFR5"/>
<accession>A0A7C3KFR5</accession>
<dbReference type="GO" id="GO:0016226">
    <property type="term" value="P:iron-sulfur cluster assembly"/>
    <property type="evidence" value="ECO:0007669"/>
    <property type="project" value="InterPro"/>
</dbReference>
<protein>
    <submittedName>
        <fullName evidence="4">Fe-S cluster assembly protein SufD</fullName>
    </submittedName>
</protein>
<dbReference type="InterPro" id="IPR011542">
    <property type="entry name" value="SUF_FeS_clus_asmbl_SufD"/>
</dbReference>
<dbReference type="NCBIfam" id="TIGR01981">
    <property type="entry name" value="sufD"/>
    <property type="match status" value="1"/>
</dbReference>
<dbReference type="EMBL" id="DSRU01000157">
    <property type="protein sequence ID" value="HFM98202.1"/>
    <property type="molecule type" value="Genomic_DNA"/>
</dbReference>